<dbReference type="GO" id="GO:0043138">
    <property type="term" value="F:3'-5' DNA helicase activity"/>
    <property type="evidence" value="ECO:0007669"/>
    <property type="project" value="TreeGrafter"/>
</dbReference>
<feature type="domain" description="UvrD-like helicase ATP-binding" evidence="6">
    <location>
        <begin position="3"/>
        <end position="274"/>
    </location>
</feature>
<dbReference type="InterPro" id="IPR014016">
    <property type="entry name" value="UvrD-like_ATP-bd"/>
</dbReference>
<dbReference type="AlphaFoldDB" id="A0AA42EE15"/>
<evidence type="ECO:0000256" key="2">
    <source>
        <dbReference type="ARBA" id="ARBA00022801"/>
    </source>
</evidence>
<keyword evidence="1 5" id="KW-0547">Nucleotide-binding</keyword>
<proteinExistence type="predicted"/>
<name>A0AA42EE15_GLAPU</name>
<feature type="binding site" evidence="5">
    <location>
        <begin position="24"/>
        <end position="31"/>
    </location>
    <ligand>
        <name>ATP</name>
        <dbReference type="ChEBI" id="CHEBI:30616"/>
    </ligand>
</feature>
<protein>
    <submittedName>
        <fullName evidence="7">UvrD-helicase domain-containing protein</fullName>
    </submittedName>
</protein>
<dbReference type="GO" id="GO:0003677">
    <property type="term" value="F:DNA binding"/>
    <property type="evidence" value="ECO:0007669"/>
    <property type="project" value="InterPro"/>
</dbReference>
<dbReference type="GO" id="GO:0005524">
    <property type="term" value="F:ATP binding"/>
    <property type="evidence" value="ECO:0007669"/>
    <property type="project" value="UniProtKB-UniRule"/>
</dbReference>
<dbReference type="InterPro" id="IPR000212">
    <property type="entry name" value="DNA_helicase_UvrD/REP"/>
</dbReference>
<dbReference type="GO" id="GO:0005829">
    <property type="term" value="C:cytosol"/>
    <property type="evidence" value="ECO:0007669"/>
    <property type="project" value="TreeGrafter"/>
</dbReference>
<keyword evidence="3 5" id="KW-0347">Helicase</keyword>
<gene>
    <name evidence="7" type="ORF">N5925_10700</name>
</gene>
<dbReference type="PANTHER" id="PTHR11070:SF3">
    <property type="entry name" value="DNA 3'-5' HELICASE"/>
    <property type="match status" value="1"/>
</dbReference>
<keyword evidence="2 5" id="KW-0378">Hydrolase</keyword>
<evidence type="ECO:0000256" key="5">
    <source>
        <dbReference type="PROSITE-ProRule" id="PRU00560"/>
    </source>
</evidence>
<reference evidence="7" key="1">
    <citation type="submission" date="2022-09" db="EMBL/GenBank/DDBJ databases">
        <title>Molecular characterization of Glaesserella parasuis strains circulating in commercial swine farms using whole-genome sequencing.</title>
        <authorList>
            <person name="Mugabi R."/>
            <person name="Clavijo M."/>
            <person name="Li G."/>
        </authorList>
    </citation>
    <scope>NUCLEOTIDE SEQUENCE</scope>
    <source>
        <strain evidence="7">0435-53</strain>
    </source>
</reference>
<dbReference type="PANTHER" id="PTHR11070">
    <property type="entry name" value="UVRD / RECB / PCRA DNA HELICASE FAMILY MEMBER"/>
    <property type="match status" value="1"/>
</dbReference>
<evidence type="ECO:0000259" key="6">
    <source>
        <dbReference type="PROSITE" id="PS51198"/>
    </source>
</evidence>
<evidence type="ECO:0000313" key="7">
    <source>
        <dbReference type="EMBL" id="MDD2169029.1"/>
    </source>
</evidence>
<sequence>MNNVDNDIYSYATAQPPKSFLLFAGAGSGKTRTLVTLLQKIKEDQRNNLTKNGQRVCVITFTNAACDEIKHRLNYDQTFNVSTIHSFAWDLIKNFTNDIRSYLKEKLEEDIIELNDKIIKARTTKSRDSYTKDKEKNELRLDNLKYIHQFIYSPTEILVGKDTLNHSEVIGICADFLKNNPLMQDILVSQYPILFIDECQDTQKELLISLLETQKRKKDYFCLGLFGDLMQRIYSNGYAELVENLPSDWEKPFKEENYRCPKRIVKLINDIGSSLKNNRFIKQESKNNDEGIVRLFILDKNTPNKLEIEQKVREEMASISCDETWKDIKNVKTLILEHAMAAKRAGFDAFFSPLSKNDIIRDNLLQKTGESVLFLLNQFLPLIEYIQSNRPFEIMRMLERYSLCMNKDNIVENFDSFNSIIKDFSYRVSDESSLKELLLYI</sequence>
<evidence type="ECO:0000256" key="4">
    <source>
        <dbReference type="ARBA" id="ARBA00022840"/>
    </source>
</evidence>
<dbReference type="Pfam" id="PF00580">
    <property type="entry name" value="UvrD-helicase"/>
    <property type="match status" value="1"/>
</dbReference>
<dbReference type="Proteomes" id="UP001148834">
    <property type="component" value="Unassembled WGS sequence"/>
</dbReference>
<evidence type="ECO:0000256" key="3">
    <source>
        <dbReference type="ARBA" id="ARBA00022806"/>
    </source>
</evidence>
<evidence type="ECO:0000256" key="1">
    <source>
        <dbReference type="ARBA" id="ARBA00022741"/>
    </source>
</evidence>
<keyword evidence="4 5" id="KW-0067">ATP-binding</keyword>
<organism evidence="7 8">
    <name type="scientific">Glaesserella parasuis</name>
    <name type="common">Haemophilus parasuis</name>
    <dbReference type="NCBI Taxonomy" id="738"/>
    <lineage>
        <taxon>Bacteria</taxon>
        <taxon>Pseudomonadati</taxon>
        <taxon>Pseudomonadota</taxon>
        <taxon>Gammaproteobacteria</taxon>
        <taxon>Pasteurellales</taxon>
        <taxon>Pasteurellaceae</taxon>
        <taxon>Glaesserella</taxon>
    </lineage>
</organism>
<dbReference type="PROSITE" id="PS51198">
    <property type="entry name" value="UVRD_HELICASE_ATP_BIND"/>
    <property type="match status" value="1"/>
</dbReference>
<comment type="caution">
    <text evidence="7">The sequence shown here is derived from an EMBL/GenBank/DDBJ whole genome shotgun (WGS) entry which is preliminary data.</text>
</comment>
<dbReference type="GO" id="GO:0016787">
    <property type="term" value="F:hydrolase activity"/>
    <property type="evidence" value="ECO:0007669"/>
    <property type="project" value="UniProtKB-UniRule"/>
</dbReference>
<dbReference type="GO" id="GO:0000725">
    <property type="term" value="P:recombinational repair"/>
    <property type="evidence" value="ECO:0007669"/>
    <property type="project" value="TreeGrafter"/>
</dbReference>
<dbReference type="EMBL" id="JAODIR010000084">
    <property type="protein sequence ID" value="MDD2169029.1"/>
    <property type="molecule type" value="Genomic_DNA"/>
</dbReference>
<evidence type="ECO:0000313" key="8">
    <source>
        <dbReference type="Proteomes" id="UP001148834"/>
    </source>
</evidence>
<dbReference type="Gene3D" id="3.40.50.300">
    <property type="entry name" value="P-loop containing nucleotide triphosphate hydrolases"/>
    <property type="match status" value="1"/>
</dbReference>
<dbReference type="SUPFAM" id="SSF52540">
    <property type="entry name" value="P-loop containing nucleoside triphosphate hydrolases"/>
    <property type="match status" value="1"/>
</dbReference>
<dbReference type="InterPro" id="IPR027417">
    <property type="entry name" value="P-loop_NTPase"/>
</dbReference>
<feature type="non-terminal residue" evidence="7">
    <location>
        <position position="441"/>
    </location>
</feature>
<accession>A0AA42EE15</accession>